<dbReference type="PANTHER" id="PTHR45685">
    <property type="entry name" value="HELICASE SRCAP-RELATED"/>
    <property type="match status" value="1"/>
</dbReference>
<dbReference type="SUPFAM" id="SSF52540">
    <property type="entry name" value="P-loop containing nucleoside triphosphate hydrolases"/>
    <property type="match status" value="1"/>
</dbReference>
<keyword evidence="8" id="KW-1185">Reference proteome</keyword>
<dbReference type="SMART" id="SM00490">
    <property type="entry name" value="HELICc"/>
    <property type="match status" value="1"/>
</dbReference>
<gene>
    <name evidence="7" type="primary">INO80_1</name>
    <name evidence="7" type="ORF">HK099_002063</name>
</gene>
<evidence type="ECO:0000256" key="4">
    <source>
        <dbReference type="ARBA" id="ARBA00022840"/>
    </source>
</evidence>
<dbReference type="GO" id="GO:0006281">
    <property type="term" value="P:DNA repair"/>
    <property type="evidence" value="ECO:0007669"/>
    <property type="project" value="UniProtKB-UniRule"/>
</dbReference>
<comment type="subcellular location">
    <subcellularLocation>
        <location evidence="1 5">Nucleus</location>
    </subcellularLocation>
</comment>
<dbReference type="GO" id="GO:0016887">
    <property type="term" value="F:ATP hydrolysis activity"/>
    <property type="evidence" value="ECO:0007669"/>
    <property type="project" value="TreeGrafter"/>
</dbReference>
<reference evidence="7" key="1">
    <citation type="submission" date="2020-05" db="EMBL/GenBank/DDBJ databases">
        <title>Phylogenomic resolution of chytrid fungi.</title>
        <authorList>
            <person name="Stajich J.E."/>
            <person name="Amses K."/>
            <person name="Simmons R."/>
            <person name="Seto K."/>
            <person name="Myers J."/>
            <person name="Bonds A."/>
            <person name="Quandt C.A."/>
            <person name="Barry K."/>
            <person name="Liu P."/>
            <person name="Grigoriev I."/>
            <person name="Longcore J.E."/>
            <person name="James T.Y."/>
        </authorList>
    </citation>
    <scope>NUCLEOTIDE SEQUENCE</scope>
    <source>
        <strain evidence="7">JEL0476</strain>
    </source>
</reference>
<evidence type="ECO:0000259" key="6">
    <source>
        <dbReference type="PROSITE" id="PS51194"/>
    </source>
</evidence>
<protein>
    <recommendedName>
        <fullName evidence="5">Chromatin-remodeling ATPase INO80</fullName>
        <ecNumber evidence="5">3.6.4.-</ecNumber>
    </recommendedName>
</protein>
<dbReference type="EC" id="3.6.4.-" evidence="5"/>
<comment type="subunit">
    <text evidence="5">Component of the INO80 chromatin-remodeling complex.</text>
</comment>
<proteinExistence type="inferred from homology"/>
<dbReference type="Gene3D" id="3.40.50.300">
    <property type="entry name" value="P-loop containing nucleotide triphosphate hydrolases"/>
    <property type="match status" value="1"/>
</dbReference>
<evidence type="ECO:0000256" key="2">
    <source>
        <dbReference type="ARBA" id="ARBA00022741"/>
    </source>
</evidence>
<dbReference type="GO" id="GO:0004386">
    <property type="term" value="F:helicase activity"/>
    <property type="evidence" value="ECO:0007669"/>
    <property type="project" value="UniProtKB-KW"/>
</dbReference>
<dbReference type="InterPro" id="IPR027417">
    <property type="entry name" value="P-loop_NTPase"/>
</dbReference>
<dbReference type="PROSITE" id="PS51194">
    <property type="entry name" value="HELICASE_CTER"/>
    <property type="match status" value="1"/>
</dbReference>
<keyword evidence="5" id="KW-0227">DNA damage</keyword>
<dbReference type="EMBL" id="JADGJW010001653">
    <property type="protein sequence ID" value="KAJ3201898.1"/>
    <property type="molecule type" value="Genomic_DNA"/>
</dbReference>
<evidence type="ECO:0000313" key="8">
    <source>
        <dbReference type="Proteomes" id="UP001211065"/>
    </source>
</evidence>
<organism evidence="7 8">
    <name type="scientific">Clydaea vesicula</name>
    <dbReference type="NCBI Taxonomy" id="447962"/>
    <lineage>
        <taxon>Eukaryota</taxon>
        <taxon>Fungi</taxon>
        <taxon>Fungi incertae sedis</taxon>
        <taxon>Chytridiomycota</taxon>
        <taxon>Chytridiomycota incertae sedis</taxon>
        <taxon>Chytridiomycetes</taxon>
        <taxon>Lobulomycetales</taxon>
        <taxon>Lobulomycetaceae</taxon>
        <taxon>Clydaea</taxon>
    </lineage>
</organism>
<dbReference type="Pfam" id="PF00271">
    <property type="entry name" value="Helicase_C"/>
    <property type="match status" value="1"/>
</dbReference>
<evidence type="ECO:0000256" key="5">
    <source>
        <dbReference type="RuleBase" id="RU368001"/>
    </source>
</evidence>
<evidence type="ECO:0000256" key="3">
    <source>
        <dbReference type="ARBA" id="ARBA00022801"/>
    </source>
</evidence>
<keyword evidence="4 5" id="KW-0067">ATP-binding</keyword>
<feature type="domain" description="Helicase C-terminal" evidence="6">
    <location>
        <begin position="98"/>
        <end position="238"/>
    </location>
</feature>
<dbReference type="GO" id="GO:0003677">
    <property type="term" value="F:DNA binding"/>
    <property type="evidence" value="ECO:0007669"/>
    <property type="project" value="UniProtKB-UniRule"/>
</dbReference>
<dbReference type="GO" id="GO:0006338">
    <property type="term" value="P:chromatin remodeling"/>
    <property type="evidence" value="ECO:0007669"/>
    <property type="project" value="UniProtKB-UniRule"/>
</dbReference>
<dbReference type="Proteomes" id="UP001211065">
    <property type="component" value="Unassembled WGS sequence"/>
</dbReference>
<sequence length="238" mass="27793">MDNSLNYQFYIYNPSRIGNLMFIQELSLISFLNRIEKAYIPAIIASPINVCCRDIRFSKIQQENLFSSELRKLFFFGNSTLINQTITSLITQSGKIQVLEKMLPLLKAENHRILMYFQMTKMIDLMEEYLTFRKYSYLRLDGSVQISDRKDLVMDWQSRPDLFIFLLSTRAGGLGINLTAADTVIFYDSDWNPTVDQQAMDRAHRLGQTKQVTVYRLITAGTIEERIMLRAKQKDQVR</sequence>
<keyword evidence="5" id="KW-0234">DNA repair</keyword>
<comment type="catalytic activity">
    <reaction evidence="5">
        <text>ATP + H2O = ADP + phosphate + H(+)</text>
        <dbReference type="Rhea" id="RHEA:13065"/>
        <dbReference type="ChEBI" id="CHEBI:15377"/>
        <dbReference type="ChEBI" id="CHEBI:15378"/>
        <dbReference type="ChEBI" id="CHEBI:30616"/>
        <dbReference type="ChEBI" id="CHEBI:43474"/>
        <dbReference type="ChEBI" id="CHEBI:456216"/>
    </reaction>
</comment>
<accession>A0AAD5TTS9</accession>
<dbReference type="PANTHER" id="PTHR45685:SF2">
    <property type="entry name" value="CHROMATIN-REMODELING ATPASE INO80"/>
    <property type="match status" value="1"/>
</dbReference>
<dbReference type="InterPro" id="IPR049730">
    <property type="entry name" value="SNF2/RAD54-like_C"/>
</dbReference>
<keyword evidence="2" id="KW-0547">Nucleotide-binding</keyword>
<dbReference type="CDD" id="cd18793">
    <property type="entry name" value="SF2_C_SNF"/>
    <property type="match status" value="1"/>
</dbReference>
<name>A0AAD5TTS9_9FUNG</name>
<dbReference type="InterPro" id="IPR001650">
    <property type="entry name" value="Helicase_C-like"/>
</dbReference>
<evidence type="ECO:0000313" key="7">
    <source>
        <dbReference type="EMBL" id="KAJ3201898.1"/>
    </source>
</evidence>
<dbReference type="GO" id="GO:0031011">
    <property type="term" value="C:Ino80 complex"/>
    <property type="evidence" value="ECO:0007669"/>
    <property type="project" value="UniProtKB-UniRule"/>
</dbReference>
<dbReference type="InterPro" id="IPR050520">
    <property type="entry name" value="INO80/SWR1_helicase"/>
</dbReference>
<dbReference type="GO" id="GO:0042393">
    <property type="term" value="F:histone binding"/>
    <property type="evidence" value="ECO:0007669"/>
    <property type="project" value="TreeGrafter"/>
</dbReference>
<dbReference type="GO" id="GO:0005524">
    <property type="term" value="F:ATP binding"/>
    <property type="evidence" value="ECO:0007669"/>
    <property type="project" value="UniProtKB-UniRule"/>
</dbReference>
<keyword evidence="3 5" id="KW-0378">Hydrolase</keyword>
<evidence type="ECO:0000256" key="1">
    <source>
        <dbReference type="ARBA" id="ARBA00004123"/>
    </source>
</evidence>
<comment type="function">
    <text evidence="5">ATPase component of the INO80 complex which remodels chromatin by shifting nucleosomes and is involved in DNA repair.</text>
</comment>
<comment type="similarity">
    <text evidence="5">Belongs to the SNF2/RAD54 helicase family.</text>
</comment>
<comment type="domain">
    <text evidence="5">The DBINO region is involved in binding to DNA.</text>
</comment>
<keyword evidence="7" id="KW-0347">Helicase</keyword>
<comment type="caution">
    <text evidence="7">The sequence shown here is derived from an EMBL/GenBank/DDBJ whole genome shotgun (WGS) entry which is preliminary data.</text>
</comment>
<dbReference type="AlphaFoldDB" id="A0AAD5TTS9"/>
<keyword evidence="5" id="KW-0238">DNA-binding</keyword>